<dbReference type="GO" id="GO:0034628">
    <property type="term" value="P:'de novo' NAD+ biosynthetic process from L-aspartate"/>
    <property type="evidence" value="ECO:0007669"/>
    <property type="project" value="TreeGrafter"/>
</dbReference>
<dbReference type="AlphaFoldDB" id="A0A9D1T5R1"/>
<evidence type="ECO:0000256" key="3">
    <source>
        <dbReference type="ARBA" id="ARBA00012669"/>
    </source>
</evidence>
<evidence type="ECO:0000256" key="2">
    <source>
        <dbReference type="ARBA" id="ARBA00005065"/>
    </source>
</evidence>
<dbReference type="EMBL" id="DVON01000026">
    <property type="protein sequence ID" value="HIV11728.1"/>
    <property type="molecule type" value="Genomic_DNA"/>
</dbReference>
<keyword evidence="5" id="KW-0662">Pyridine nucleotide biosynthesis</keyword>
<evidence type="ECO:0000313" key="11">
    <source>
        <dbReference type="EMBL" id="HIV11728.1"/>
    </source>
</evidence>
<evidence type="ECO:0000256" key="4">
    <source>
        <dbReference type="ARBA" id="ARBA00022485"/>
    </source>
</evidence>
<dbReference type="Gene3D" id="3.40.50.10800">
    <property type="entry name" value="NadA-like"/>
    <property type="match status" value="3"/>
</dbReference>
<dbReference type="NCBIfam" id="TIGR00550">
    <property type="entry name" value="nadA"/>
    <property type="match status" value="1"/>
</dbReference>
<dbReference type="Pfam" id="PF02445">
    <property type="entry name" value="NadA"/>
    <property type="match status" value="1"/>
</dbReference>
<dbReference type="PANTHER" id="PTHR30573">
    <property type="entry name" value="QUINOLINATE SYNTHETASE A"/>
    <property type="match status" value="1"/>
</dbReference>
<protein>
    <recommendedName>
        <fullName evidence="3 10">Quinolinate synthase</fullName>
        <ecNumber evidence="3 10">2.5.1.72</ecNumber>
    </recommendedName>
</protein>
<dbReference type="PANTHER" id="PTHR30573:SF0">
    <property type="entry name" value="QUINOLINATE SYNTHASE, CHLOROPLASTIC"/>
    <property type="match status" value="1"/>
</dbReference>
<keyword evidence="4" id="KW-0004">4Fe-4S</keyword>
<comment type="pathway">
    <text evidence="2">Cofactor biosynthesis; NAD(+) biosynthesis; quinolinate from iminoaspartate: step 1/1.</text>
</comment>
<evidence type="ECO:0000256" key="1">
    <source>
        <dbReference type="ARBA" id="ARBA00001966"/>
    </source>
</evidence>
<evidence type="ECO:0000256" key="6">
    <source>
        <dbReference type="ARBA" id="ARBA00022679"/>
    </source>
</evidence>
<dbReference type="GO" id="GO:0005829">
    <property type="term" value="C:cytosol"/>
    <property type="evidence" value="ECO:0007669"/>
    <property type="project" value="TreeGrafter"/>
</dbReference>
<dbReference type="Proteomes" id="UP000886723">
    <property type="component" value="Unassembled WGS sequence"/>
</dbReference>
<name>A0A9D1T5R1_9FIRM</name>
<proteinExistence type="predicted"/>
<reference evidence="11" key="2">
    <citation type="journal article" date="2021" name="PeerJ">
        <title>Extensive microbial diversity within the chicken gut microbiome revealed by metagenomics and culture.</title>
        <authorList>
            <person name="Gilroy R."/>
            <person name="Ravi A."/>
            <person name="Getino M."/>
            <person name="Pursley I."/>
            <person name="Horton D.L."/>
            <person name="Alikhan N.F."/>
            <person name="Baker D."/>
            <person name="Gharbi K."/>
            <person name="Hall N."/>
            <person name="Watson M."/>
            <person name="Adriaenssens E.M."/>
            <person name="Foster-Nyarko E."/>
            <person name="Jarju S."/>
            <person name="Secka A."/>
            <person name="Antonio M."/>
            <person name="Oren A."/>
            <person name="Chaudhuri R.R."/>
            <person name="La Ragione R."/>
            <person name="Hildebrand F."/>
            <person name="Pallen M.J."/>
        </authorList>
    </citation>
    <scope>NUCLEOTIDE SEQUENCE</scope>
    <source>
        <strain evidence="11">ChiBcec2-4451</strain>
    </source>
</reference>
<comment type="cofactor">
    <cofactor evidence="1">
        <name>[4Fe-4S] cluster</name>
        <dbReference type="ChEBI" id="CHEBI:49883"/>
    </cofactor>
</comment>
<keyword evidence="6" id="KW-0808">Transferase</keyword>
<evidence type="ECO:0000256" key="8">
    <source>
        <dbReference type="ARBA" id="ARBA00023004"/>
    </source>
</evidence>
<dbReference type="SUPFAM" id="SSF142754">
    <property type="entry name" value="NadA-like"/>
    <property type="match status" value="1"/>
</dbReference>
<gene>
    <name evidence="11" type="primary">nadA</name>
    <name evidence="11" type="ORF">IAA63_01125</name>
</gene>
<reference evidence="11" key="1">
    <citation type="submission" date="2020-10" db="EMBL/GenBank/DDBJ databases">
        <authorList>
            <person name="Gilroy R."/>
        </authorList>
    </citation>
    <scope>NUCLEOTIDE SEQUENCE</scope>
    <source>
        <strain evidence="11">ChiBcec2-4451</strain>
    </source>
</reference>
<keyword evidence="8" id="KW-0408">Iron</keyword>
<dbReference type="GO" id="GO:0051539">
    <property type="term" value="F:4 iron, 4 sulfur cluster binding"/>
    <property type="evidence" value="ECO:0007669"/>
    <property type="project" value="UniProtKB-KW"/>
</dbReference>
<evidence type="ECO:0000256" key="10">
    <source>
        <dbReference type="NCBIfam" id="TIGR00550"/>
    </source>
</evidence>
<dbReference type="GO" id="GO:0008987">
    <property type="term" value="F:quinolinate synthetase A activity"/>
    <property type="evidence" value="ECO:0007669"/>
    <property type="project" value="UniProtKB-UniRule"/>
</dbReference>
<dbReference type="NCBIfam" id="NF006878">
    <property type="entry name" value="PRK09375.1-2"/>
    <property type="match status" value="1"/>
</dbReference>
<evidence type="ECO:0000256" key="9">
    <source>
        <dbReference type="ARBA" id="ARBA00023014"/>
    </source>
</evidence>
<evidence type="ECO:0000256" key="5">
    <source>
        <dbReference type="ARBA" id="ARBA00022642"/>
    </source>
</evidence>
<dbReference type="EC" id="2.5.1.72" evidence="3 10"/>
<evidence type="ECO:0000256" key="7">
    <source>
        <dbReference type="ARBA" id="ARBA00022723"/>
    </source>
</evidence>
<sequence length="306" mass="33954">MNIQEEIRALKKERNALILAHYYVPAPVQEIADVVGDSFALSQKAADTDAEVLVFAGVSFMGESAKILSPDKTVLLPDAGADCPMAHMATEENIRKLRDQYPDLAVVCYINSTARLKALSDVCVTSSNAVKIVRALPNRNIYFIPDRNLGQYVAGQVPEKNIILNDGYCPIHHSLMPELLLAAKEAHPEAQVLMHPECPPETLRLADYVGSTAGILTHARLSSHEEFLVATEEGVLWQLCRENPGKHFYTPTEDFCCPGMKLVTLEKVRNVLKYNTNPVEIEEPLRLAALRPLERMLRLAAQGRES</sequence>
<organism evidence="11 12">
    <name type="scientific">Candidatus Pullilachnospira stercoravium</name>
    <dbReference type="NCBI Taxonomy" id="2840913"/>
    <lineage>
        <taxon>Bacteria</taxon>
        <taxon>Bacillati</taxon>
        <taxon>Bacillota</taxon>
        <taxon>Clostridia</taxon>
        <taxon>Lachnospirales</taxon>
        <taxon>Lachnospiraceae</taxon>
        <taxon>Lachnospiraceae incertae sedis</taxon>
        <taxon>Candidatus Pullilachnospira</taxon>
    </lineage>
</organism>
<keyword evidence="7" id="KW-0479">Metal-binding</keyword>
<dbReference type="GO" id="GO:0046872">
    <property type="term" value="F:metal ion binding"/>
    <property type="evidence" value="ECO:0007669"/>
    <property type="project" value="UniProtKB-KW"/>
</dbReference>
<evidence type="ECO:0000313" key="12">
    <source>
        <dbReference type="Proteomes" id="UP000886723"/>
    </source>
</evidence>
<dbReference type="InterPro" id="IPR003473">
    <property type="entry name" value="NadA"/>
</dbReference>
<keyword evidence="9" id="KW-0411">Iron-sulfur</keyword>
<dbReference type="InterPro" id="IPR036094">
    <property type="entry name" value="NadA_sf"/>
</dbReference>
<comment type="caution">
    <text evidence="11">The sequence shown here is derived from an EMBL/GenBank/DDBJ whole genome shotgun (WGS) entry which is preliminary data.</text>
</comment>
<accession>A0A9D1T5R1</accession>